<dbReference type="AlphaFoldDB" id="A0A059AQU7"/>
<dbReference type="Gramene" id="KCW56218">
    <property type="protein sequence ID" value="KCW56218"/>
    <property type="gene ID" value="EUGRSUZ_I01968"/>
</dbReference>
<dbReference type="InParanoid" id="A0A059AQU7"/>
<sequence>MAVKIFFSLFIIFRPDRDHPSGHHLRHFQCHLAASRSGTAKPWPQQTWPTLDLGDSLLQSSLSFRKAER</sequence>
<protein>
    <submittedName>
        <fullName evidence="1">Uncharacterized protein</fullName>
    </submittedName>
</protein>
<evidence type="ECO:0000313" key="1">
    <source>
        <dbReference type="EMBL" id="KCW56218.1"/>
    </source>
</evidence>
<gene>
    <name evidence="1" type="ORF">EUGRSUZ_I01968</name>
</gene>
<reference evidence="1" key="1">
    <citation type="submission" date="2013-07" db="EMBL/GenBank/DDBJ databases">
        <title>The genome of Eucalyptus grandis.</title>
        <authorList>
            <person name="Schmutz J."/>
            <person name="Hayes R."/>
            <person name="Myburg A."/>
            <person name="Tuskan G."/>
            <person name="Grattapaglia D."/>
            <person name="Rokhsar D.S."/>
        </authorList>
    </citation>
    <scope>NUCLEOTIDE SEQUENCE</scope>
    <source>
        <tissue evidence="1">Leaf extractions</tissue>
    </source>
</reference>
<accession>A0A059AQU7</accession>
<proteinExistence type="predicted"/>
<dbReference type="EMBL" id="KK198761">
    <property type="protein sequence ID" value="KCW56218.1"/>
    <property type="molecule type" value="Genomic_DNA"/>
</dbReference>
<name>A0A059AQU7_EUCGR</name>
<organism evidence="1">
    <name type="scientific">Eucalyptus grandis</name>
    <name type="common">Flooded gum</name>
    <dbReference type="NCBI Taxonomy" id="71139"/>
    <lineage>
        <taxon>Eukaryota</taxon>
        <taxon>Viridiplantae</taxon>
        <taxon>Streptophyta</taxon>
        <taxon>Embryophyta</taxon>
        <taxon>Tracheophyta</taxon>
        <taxon>Spermatophyta</taxon>
        <taxon>Magnoliopsida</taxon>
        <taxon>eudicotyledons</taxon>
        <taxon>Gunneridae</taxon>
        <taxon>Pentapetalae</taxon>
        <taxon>rosids</taxon>
        <taxon>malvids</taxon>
        <taxon>Myrtales</taxon>
        <taxon>Myrtaceae</taxon>
        <taxon>Myrtoideae</taxon>
        <taxon>Eucalypteae</taxon>
        <taxon>Eucalyptus</taxon>
    </lineage>
</organism>